<comment type="caution">
    <text evidence="3">The sequence shown here is derived from an EMBL/GenBank/DDBJ whole genome shotgun (WGS) entry which is preliminary data.</text>
</comment>
<accession>A0A841TI57</accession>
<evidence type="ECO:0000313" key="4">
    <source>
        <dbReference type="Proteomes" id="UP000574133"/>
    </source>
</evidence>
<organism evidence="3 4">
    <name type="scientific">Cohnella lubricantis</name>
    <dbReference type="NCBI Taxonomy" id="2163172"/>
    <lineage>
        <taxon>Bacteria</taxon>
        <taxon>Bacillati</taxon>
        <taxon>Bacillota</taxon>
        <taxon>Bacilli</taxon>
        <taxon>Bacillales</taxon>
        <taxon>Paenibacillaceae</taxon>
        <taxon>Cohnella</taxon>
    </lineage>
</organism>
<dbReference type="GO" id="GO:0016740">
    <property type="term" value="F:transferase activity"/>
    <property type="evidence" value="ECO:0007669"/>
    <property type="project" value="UniProtKB-KW"/>
</dbReference>
<keyword evidence="3" id="KW-0808">Transferase</keyword>
<protein>
    <submittedName>
        <fullName evidence="3">Glycosyltransferase</fullName>
    </submittedName>
</protein>
<reference evidence="3 4" key="1">
    <citation type="submission" date="2020-08" db="EMBL/GenBank/DDBJ databases">
        <title>Cohnella phylogeny.</title>
        <authorList>
            <person name="Dunlap C."/>
        </authorList>
    </citation>
    <scope>NUCLEOTIDE SEQUENCE [LARGE SCALE GENOMIC DNA]</scope>
    <source>
        <strain evidence="3 4">DSM 103658</strain>
    </source>
</reference>
<dbReference type="Pfam" id="PF13524">
    <property type="entry name" value="Glyco_trans_1_2"/>
    <property type="match status" value="1"/>
</dbReference>
<dbReference type="EMBL" id="JACJVN010000064">
    <property type="protein sequence ID" value="MBB6678910.1"/>
    <property type="molecule type" value="Genomic_DNA"/>
</dbReference>
<dbReference type="InterPro" id="IPR055259">
    <property type="entry name" value="YkvP/CgeB_Glyco_trans-like"/>
</dbReference>
<dbReference type="Proteomes" id="UP000574133">
    <property type="component" value="Unassembled WGS sequence"/>
</dbReference>
<dbReference type="SUPFAM" id="SSF53756">
    <property type="entry name" value="UDP-Glycosyltransferase/glycogen phosphorylase"/>
    <property type="match status" value="1"/>
</dbReference>
<name>A0A841TI57_9BACL</name>
<evidence type="ECO:0000313" key="3">
    <source>
        <dbReference type="EMBL" id="MBB6678910.1"/>
    </source>
</evidence>
<feature type="domain" description="Spore protein YkvP/CgeB glycosyl transferase-like" evidence="2">
    <location>
        <begin position="199"/>
        <end position="356"/>
    </location>
</feature>
<sequence>MKDYLMGRQAGAALGWKHGYWQGRCEAVVQASTPPIARRPLHVLYITSGKGYPYSPLDEGIYTTLQQLAERVTLVSPLDNVAAIAAETRPDLALVLDGMEMPPHQIVQLRSQGTRTAVWFTDDPYYTDLTSSLAPLYDLVFTLERNCIPFYEQLGCQHVYYMPLGVFPGYFRPRNPRLSLRGDICFIGTAYWNRVGLFQELLPRLAPRSFRISGIWWDRLADYGRWKNQIELGKWMDPLETAEYYNAHRIVINVHRAHDDETFNKNAAGITAASPNPRSFEISACGTLQLVDHREDIALFYTPGEEIVTYQSAEELADKLDYYLNHEEEREAIALRALQRTMRDHTYTSRLSQILDLAMVPL</sequence>
<dbReference type="AlphaFoldDB" id="A0A841TI57"/>
<dbReference type="InterPro" id="IPR024542">
    <property type="entry name" value="YkvP_N"/>
</dbReference>
<keyword evidence="4" id="KW-1185">Reference proteome</keyword>
<gene>
    <name evidence="3" type="ORF">H4Q31_16595</name>
</gene>
<evidence type="ECO:0000259" key="2">
    <source>
        <dbReference type="Pfam" id="PF13524"/>
    </source>
</evidence>
<evidence type="ECO:0000259" key="1">
    <source>
        <dbReference type="Pfam" id="PF12996"/>
    </source>
</evidence>
<dbReference type="Pfam" id="PF12996">
    <property type="entry name" value="DUF3880"/>
    <property type="match status" value="1"/>
</dbReference>
<proteinExistence type="predicted"/>
<feature type="domain" description="Spore protein YkvP N-terminal" evidence="1">
    <location>
        <begin position="118"/>
        <end position="191"/>
    </location>
</feature>